<keyword evidence="2" id="KW-1185">Reference proteome</keyword>
<proteinExistence type="predicted"/>
<accession>A0A158KUV5</accession>
<organism evidence="1 2">
    <name type="scientific">Caballeronia terrestris</name>
    <dbReference type="NCBI Taxonomy" id="1226301"/>
    <lineage>
        <taxon>Bacteria</taxon>
        <taxon>Pseudomonadati</taxon>
        <taxon>Pseudomonadota</taxon>
        <taxon>Betaproteobacteria</taxon>
        <taxon>Burkholderiales</taxon>
        <taxon>Burkholderiaceae</taxon>
        <taxon>Caballeronia</taxon>
    </lineage>
</organism>
<reference evidence="1" key="1">
    <citation type="submission" date="2016-01" db="EMBL/GenBank/DDBJ databases">
        <authorList>
            <person name="Peeters C."/>
        </authorList>
    </citation>
    <scope>NUCLEOTIDE SEQUENCE [LARGE SCALE GENOMIC DNA]</scope>
    <source>
        <strain evidence="1">LMG 22937</strain>
    </source>
</reference>
<dbReference type="RefSeq" id="WP_087660340.1">
    <property type="nucleotide sequence ID" value="NZ_FCOL02000142.1"/>
</dbReference>
<dbReference type="Proteomes" id="UP000054925">
    <property type="component" value="Unassembled WGS sequence"/>
</dbReference>
<evidence type="ECO:0000313" key="2">
    <source>
        <dbReference type="Proteomes" id="UP000054925"/>
    </source>
</evidence>
<dbReference type="AlphaFoldDB" id="A0A158KUV5"/>
<sequence>MKKIAISTETYAQMVRAGQLTHQDAEAWADAILACTVSEVIRVMQKQDEARRGHTPTCDG</sequence>
<evidence type="ECO:0000313" key="1">
    <source>
        <dbReference type="EMBL" id="SAL84884.1"/>
    </source>
</evidence>
<protein>
    <submittedName>
        <fullName evidence="1">Uncharacterized protein</fullName>
    </submittedName>
</protein>
<dbReference type="EMBL" id="FCOL02000142">
    <property type="protein sequence ID" value="SAL84884.1"/>
    <property type="molecule type" value="Genomic_DNA"/>
</dbReference>
<comment type="caution">
    <text evidence="1">The sequence shown here is derived from an EMBL/GenBank/DDBJ whole genome shotgun (WGS) entry which is preliminary data.</text>
</comment>
<name>A0A158KUV5_9BURK</name>
<gene>
    <name evidence="1" type="ORF">AWB67_06793</name>
</gene>